<protein>
    <recommendedName>
        <fullName evidence="3">NAD(P)-binding domain-containing protein</fullName>
    </recommendedName>
</protein>
<evidence type="ECO:0000256" key="1">
    <source>
        <dbReference type="SAM" id="MobiDB-lite"/>
    </source>
</evidence>
<dbReference type="Gene3D" id="3.90.25.10">
    <property type="entry name" value="UDP-galactose 4-epimerase, domain 1"/>
    <property type="match status" value="1"/>
</dbReference>
<organism evidence="2">
    <name type="scientific">marine sediment metagenome</name>
    <dbReference type="NCBI Taxonomy" id="412755"/>
    <lineage>
        <taxon>unclassified sequences</taxon>
        <taxon>metagenomes</taxon>
        <taxon>ecological metagenomes</taxon>
    </lineage>
</organism>
<dbReference type="EMBL" id="LAZR01007313">
    <property type="protein sequence ID" value="KKM86069.1"/>
    <property type="molecule type" value="Genomic_DNA"/>
</dbReference>
<feature type="region of interest" description="Disordered" evidence="1">
    <location>
        <begin position="1"/>
        <end position="21"/>
    </location>
</feature>
<evidence type="ECO:0008006" key="3">
    <source>
        <dbReference type="Google" id="ProtNLM"/>
    </source>
</evidence>
<feature type="non-terminal residue" evidence="2">
    <location>
        <position position="1"/>
    </location>
</feature>
<dbReference type="InterPro" id="IPR036291">
    <property type="entry name" value="NAD(P)-bd_dom_sf"/>
</dbReference>
<accession>A0A0F9KUR0</accession>
<gene>
    <name evidence="2" type="ORF">LCGC14_1282670</name>
</gene>
<proteinExistence type="predicted"/>
<evidence type="ECO:0000313" key="2">
    <source>
        <dbReference type="EMBL" id="KKM86069.1"/>
    </source>
</evidence>
<reference evidence="2" key="1">
    <citation type="journal article" date="2015" name="Nature">
        <title>Complex archaea that bridge the gap between prokaryotes and eukaryotes.</title>
        <authorList>
            <person name="Spang A."/>
            <person name="Saw J.H."/>
            <person name="Jorgensen S.L."/>
            <person name="Zaremba-Niedzwiedzka K."/>
            <person name="Martijn J."/>
            <person name="Lind A.E."/>
            <person name="van Eijk R."/>
            <person name="Schleper C."/>
            <person name="Guy L."/>
            <person name="Ettema T.J."/>
        </authorList>
    </citation>
    <scope>NUCLEOTIDE SEQUENCE</scope>
</reference>
<sequence length="63" mass="6979">EVKNISGSDFPVVESAKRKGDPSVLIASAEKANKTLGWQPKHSSLETIVRTAYEWHKSHPDGY</sequence>
<dbReference type="AlphaFoldDB" id="A0A0F9KUR0"/>
<comment type="caution">
    <text evidence="2">The sequence shown here is derived from an EMBL/GenBank/DDBJ whole genome shotgun (WGS) entry which is preliminary data.</text>
</comment>
<dbReference type="SUPFAM" id="SSF51735">
    <property type="entry name" value="NAD(P)-binding Rossmann-fold domains"/>
    <property type="match status" value="1"/>
</dbReference>
<name>A0A0F9KUR0_9ZZZZ</name>